<evidence type="ECO:0000256" key="2">
    <source>
        <dbReference type="ARBA" id="ARBA00023002"/>
    </source>
</evidence>
<feature type="active site" evidence="5">
    <location>
        <position position="241"/>
    </location>
</feature>
<protein>
    <recommendedName>
        <fullName evidence="4">Aldehyde dehydrogenase</fullName>
    </recommendedName>
</protein>
<dbReference type="Gene3D" id="3.40.309.10">
    <property type="entry name" value="Aldehyde Dehydrogenase, Chain A, domain 2"/>
    <property type="match status" value="1"/>
</dbReference>
<keyword evidence="3" id="KW-0520">NAD</keyword>
<dbReference type="InterPro" id="IPR016163">
    <property type="entry name" value="Ald_DH_C"/>
</dbReference>
<dbReference type="RefSeq" id="WP_077152066.1">
    <property type="nucleotide sequence ID" value="NZ_CABMMO010000020.1"/>
</dbReference>
<gene>
    <name evidence="9" type="ORF">BTN92_14770</name>
</gene>
<dbReference type="GO" id="GO:0006081">
    <property type="term" value="P:aldehyde metabolic process"/>
    <property type="evidence" value="ECO:0007669"/>
    <property type="project" value="InterPro"/>
</dbReference>
<evidence type="ECO:0000259" key="8">
    <source>
        <dbReference type="Pfam" id="PF00171"/>
    </source>
</evidence>
<comment type="similarity">
    <text evidence="1 4 7">Belongs to the aldehyde dehydrogenase family.</text>
</comment>
<dbReference type="FunFam" id="3.40.605.10:FF:000004">
    <property type="entry name" value="Aldehyde dehydrogenase"/>
    <property type="match status" value="1"/>
</dbReference>
<name>A0A1V2UC93_ENTMU</name>
<dbReference type="GO" id="GO:0005737">
    <property type="term" value="C:cytoplasm"/>
    <property type="evidence" value="ECO:0007669"/>
    <property type="project" value="TreeGrafter"/>
</dbReference>
<feature type="domain" description="Aldehyde dehydrogenase" evidence="8">
    <location>
        <begin position="10"/>
        <end position="425"/>
    </location>
</feature>
<sequence>MINQLLQKQQQFFETGQTKSIDFRLAQLAKLKQGMKEIEIELTQALFKDLRKPAHEAYVTEIGVVYQSISMMIKKLKKYAKRQTVHTPIYMWGKSYLDYEPYGQVLIIAPFNYPFHLAIEPLIGAIAAGNTVILKPSELAPNVSNVLAKLIRSIFPKEYIASVEGGVDVTTELLAQRFDYIFFTGSVPVGKIVMQAAAKNLTPVTLELGGKSPVVVDDTANLKLAAKRIIWGKLQNNGQTCIAPDYVLVSRKRKEALIKEMIIAMKEFYGSDVRKNTDYGRIINDRHFMRLHNLLKADQSFIAAGGETNRADLFIEPTLLDLPSHEAASMQEEIFGPILPILTFHTLDDAIYQIKRYEKPLTLYVFTTSTVNKEKIMTAISSGNVTVNDVLKHVANHHLPFGGVGESGIGGYHGKYSFLTFSHQKGVYENRAKFNVPGLFPPYNERTLKLLKQILK</sequence>
<evidence type="ECO:0000256" key="3">
    <source>
        <dbReference type="ARBA" id="ARBA00023027"/>
    </source>
</evidence>
<evidence type="ECO:0000256" key="7">
    <source>
        <dbReference type="RuleBase" id="RU003345"/>
    </source>
</evidence>
<dbReference type="Proteomes" id="UP000189299">
    <property type="component" value="Unassembled WGS sequence"/>
</dbReference>
<dbReference type="InterPro" id="IPR029510">
    <property type="entry name" value="Ald_DH_CS_GLU"/>
</dbReference>
<dbReference type="InterPro" id="IPR016161">
    <property type="entry name" value="Ald_DH/histidinol_DH"/>
</dbReference>
<evidence type="ECO:0000256" key="6">
    <source>
        <dbReference type="PROSITE-ProRule" id="PRU10007"/>
    </source>
</evidence>
<reference evidence="9 10" key="1">
    <citation type="submission" date="2016-12" db="EMBL/GenBank/DDBJ databases">
        <authorList>
            <person name="Song W.-J."/>
            <person name="Kurnit D.M."/>
        </authorList>
    </citation>
    <scope>NUCLEOTIDE SEQUENCE [LARGE SCALE GENOMIC DNA]</scope>
    <source>
        <strain evidence="9 10">CGB1038-1_S1</strain>
    </source>
</reference>
<organism evidence="9 10">
    <name type="scientific">Enterococcus mundtii</name>
    <dbReference type="NCBI Taxonomy" id="53346"/>
    <lineage>
        <taxon>Bacteria</taxon>
        <taxon>Bacillati</taxon>
        <taxon>Bacillota</taxon>
        <taxon>Bacilli</taxon>
        <taxon>Lactobacillales</taxon>
        <taxon>Enterococcaceae</taxon>
        <taxon>Enterococcus</taxon>
    </lineage>
</organism>
<dbReference type="PIRSF" id="PIRSF036492">
    <property type="entry name" value="ALDH"/>
    <property type="match status" value="1"/>
</dbReference>
<dbReference type="InterPro" id="IPR012394">
    <property type="entry name" value="Aldehyde_DH_NAD(P)"/>
</dbReference>
<dbReference type="PROSITE" id="PS00070">
    <property type="entry name" value="ALDEHYDE_DEHYDR_CYS"/>
    <property type="match status" value="1"/>
</dbReference>
<keyword evidence="2 4" id="KW-0560">Oxidoreductase</keyword>
<evidence type="ECO:0000313" key="10">
    <source>
        <dbReference type="Proteomes" id="UP000189299"/>
    </source>
</evidence>
<dbReference type="Pfam" id="PF00171">
    <property type="entry name" value="Aldedh"/>
    <property type="match status" value="1"/>
</dbReference>
<dbReference type="InterPro" id="IPR016162">
    <property type="entry name" value="Ald_DH_N"/>
</dbReference>
<dbReference type="PROSITE" id="PS00687">
    <property type="entry name" value="ALDEHYDE_DEHYDR_GLU"/>
    <property type="match status" value="1"/>
</dbReference>
<dbReference type="OrthoDB" id="9762913at2"/>
<dbReference type="FunFam" id="3.40.309.10:FF:000025">
    <property type="entry name" value="Aldehyde dehydrogenase"/>
    <property type="match status" value="1"/>
</dbReference>
<evidence type="ECO:0000256" key="1">
    <source>
        <dbReference type="ARBA" id="ARBA00009986"/>
    </source>
</evidence>
<dbReference type="PANTHER" id="PTHR43570:SF16">
    <property type="entry name" value="ALDEHYDE DEHYDROGENASE TYPE III, ISOFORM Q"/>
    <property type="match status" value="1"/>
</dbReference>
<dbReference type="PANTHER" id="PTHR43570">
    <property type="entry name" value="ALDEHYDE DEHYDROGENASE"/>
    <property type="match status" value="1"/>
</dbReference>
<evidence type="ECO:0000313" key="9">
    <source>
        <dbReference type="EMBL" id="ONN40550.1"/>
    </source>
</evidence>
<dbReference type="STRING" id="53346.A5802_000048"/>
<dbReference type="EMBL" id="MSTR01000020">
    <property type="protein sequence ID" value="ONN40550.1"/>
    <property type="molecule type" value="Genomic_DNA"/>
</dbReference>
<dbReference type="AlphaFoldDB" id="A0A1V2UC93"/>
<dbReference type="InterPro" id="IPR016160">
    <property type="entry name" value="Ald_DH_CS_CYS"/>
</dbReference>
<dbReference type="Gene3D" id="3.40.605.10">
    <property type="entry name" value="Aldehyde Dehydrogenase, Chain A, domain 1"/>
    <property type="match status" value="1"/>
</dbReference>
<evidence type="ECO:0000256" key="4">
    <source>
        <dbReference type="PIRNR" id="PIRNR036492"/>
    </source>
</evidence>
<comment type="caution">
    <text evidence="9">The sequence shown here is derived from an EMBL/GenBank/DDBJ whole genome shotgun (WGS) entry which is preliminary data.</text>
</comment>
<dbReference type="InterPro" id="IPR015590">
    <property type="entry name" value="Aldehyde_DH_dom"/>
</dbReference>
<dbReference type="SUPFAM" id="SSF53720">
    <property type="entry name" value="ALDH-like"/>
    <property type="match status" value="1"/>
</dbReference>
<dbReference type="GO" id="GO:0004029">
    <property type="term" value="F:aldehyde dehydrogenase (NAD+) activity"/>
    <property type="evidence" value="ECO:0007669"/>
    <property type="project" value="TreeGrafter"/>
</dbReference>
<accession>A0A1V2UC93</accession>
<feature type="active site" evidence="5 6">
    <location>
        <position position="207"/>
    </location>
</feature>
<evidence type="ECO:0000256" key="5">
    <source>
        <dbReference type="PIRSR" id="PIRSR036492-1"/>
    </source>
</evidence>
<proteinExistence type="inferred from homology"/>